<gene>
    <name evidence="3" type="ORF">F7310_03710</name>
</gene>
<dbReference type="KEGG" id="frx:F7310_03710"/>
<feature type="compositionally biased region" description="Basic and acidic residues" evidence="1">
    <location>
        <begin position="631"/>
        <end position="642"/>
    </location>
</feature>
<sequence>MFTRQKLFLSSFMLTLTYTITFAMEDPKVEPKAQPKPAETKSTPVKVEPKAQPKPAETKPTPVKVEPKAQPKPAETKPTPVKVEPKAQPKPAETKPTPVKVEPKAQPKPAETKPTPVKVEPKAQPKPAETKPTPVKVEPKAQPKPAETKSTPVKVEPKAQPKPAETKPTPVKVEPKAQPKPAETKPTPVKVEPKAQPKTTETKPTPVKVEPKAQPKPAETKPTPVKVEPKAQPKPAETKPTPVKVEPKAQPKPAETKPTPVKVEPKAQPKPAETKPNPAKVEPKAQVISTVEPEKLEFKVRPTDNSQVQNFLMDGKPSYISENISSPQDYSWTQETGVQNIFSANVPLISTYDPNFGTLWPALSLQTRVDNTLLYFVVQQKFDIALKESINIHNAIFDEKYYLKKYPNIAKAVSEGKITDGFTHYKEYGIKEGKSPNENFEKAKSDNVTVKYHPLIADGIKTGTGKPNNKILKGKFDLKTPAGDSLIGGPRDMAINAHDNRWSGPENDEALRKMISSHSSPENSVVISEFKANNDKGNASFIDPANLNASKIITSHVILKESDFNIFLTDMDRFGITKDSHFLEKYLFHEEKIDAVCQGLELYRKEITNIKKPLKAPEATKLEIQQTKKPTKIETQVKKSDKPSTLGQESKAKSHDLMASADKSSIDSKLESIDHLSQKSKKIDDKGSIKKLTPIEINQSSSLVLSSPMTVTQPISSLGKTSIDNPVKTSQISPKEVKGSPVKLDDKVKTFK</sequence>
<keyword evidence="4" id="KW-1185">Reference proteome</keyword>
<dbReference type="RefSeq" id="WP_072711873.1">
    <property type="nucleotide sequence ID" value="NZ_CP016796.1"/>
</dbReference>
<dbReference type="EMBL" id="CP016796">
    <property type="protein sequence ID" value="API86510.1"/>
    <property type="molecule type" value="Genomic_DNA"/>
</dbReference>
<feature type="signal peptide" evidence="2">
    <location>
        <begin position="1"/>
        <end position="23"/>
    </location>
</feature>
<feature type="region of interest" description="Disordered" evidence="1">
    <location>
        <begin position="716"/>
        <end position="752"/>
    </location>
</feature>
<feature type="compositionally biased region" description="Low complexity" evidence="1">
    <location>
        <begin position="197"/>
        <end position="208"/>
    </location>
</feature>
<dbReference type="Proteomes" id="UP000184222">
    <property type="component" value="Chromosome"/>
</dbReference>
<feature type="chain" id="PRO_5012363136" evidence="2">
    <location>
        <begin position="24"/>
        <end position="752"/>
    </location>
</feature>
<feature type="compositionally biased region" description="Basic and acidic residues" evidence="1">
    <location>
        <begin position="735"/>
        <end position="752"/>
    </location>
</feature>
<dbReference type="AlphaFoldDB" id="A0A1L4BRP0"/>
<protein>
    <submittedName>
        <fullName evidence="3">Uncharacterized protein</fullName>
    </submittedName>
</protein>
<feature type="compositionally biased region" description="Polar residues" evidence="1">
    <location>
        <begin position="716"/>
        <end position="733"/>
    </location>
</feature>
<evidence type="ECO:0000256" key="2">
    <source>
        <dbReference type="SAM" id="SignalP"/>
    </source>
</evidence>
<dbReference type="STRING" id="573570.F7310_03710"/>
<dbReference type="OrthoDB" id="5605556at2"/>
<name>A0A1L4BRP0_9GAMM</name>
<evidence type="ECO:0000313" key="3">
    <source>
        <dbReference type="EMBL" id="API86510.1"/>
    </source>
</evidence>
<feature type="region of interest" description="Disordered" evidence="1">
    <location>
        <begin position="625"/>
        <end position="661"/>
    </location>
</feature>
<evidence type="ECO:0000313" key="4">
    <source>
        <dbReference type="Proteomes" id="UP000184222"/>
    </source>
</evidence>
<proteinExistence type="predicted"/>
<reference evidence="3 4" key="1">
    <citation type="journal article" date="2016" name="Appl. Environ. Microbiol.">
        <title>Whole genome relationships among Francisella bacteria of diverse origin define new species and provide specific regions for detection.</title>
        <authorList>
            <person name="Challacombe J.F."/>
            <person name="Petersen J.M."/>
            <person name="Gallegos-Graves V."/>
            <person name="Hodge D."/>
            <person name="Pillai S."/>
            <person name="Kuske C.R."/>
        </authorList>
    </citation>
    <scope>NUCLEOTIDE SEQUENCE [LARGE SCALE GENOMIC DNA]</scope>
    <source>
        <strain evidence="4">TX07-7310</strain>
    </source>
</reference>
<organism evidence="3 4">
    <name type="scientific">Francisella uliginis</name>
    <dbReference type="NCBI Taxonomy" id="573570"/>
    <lineage>
        <taxon>Bacteria</taxon>
        <taxon>Pseudomonadati</taxon>
        <taxon>Pseudomonadota</taxon>
        <taxon>Gammaproteobacteria</taxon>
        <taxon>Thiotrichales</taxon>
        <taxon>Francisellaceae</taxon>
        <taxon>Francisella</taxon>
    </lineage>
</organism>
<evidence type="ECO:0000256" key="1">
    <source>
        <dbReference type="SAM" id="MobiDB-lite"/>
    </source>
</evidence>
<keyword evidence="2" id="KW-0732">Signal</keyword>
<accession>A0A1L4BRP0</accession>
<feature type="region of interest" description="Disordered" evidence="1">
    <location>
        <begin position="25"/>
        <end position="284"/>
    </location>
</feature>